<feature type="compositionally biased region" description="Basic and acidic residues" evidence="1">
    <location>
        <begin position="1018"/>
        <end position="1028"/>
    </location>
</feature>
<gene>
    <name evidence="2" type="ORF">I316_02750</name>
</gene>
<feature type="compositionally biased region" description="Low complexity" evidence="1">
    <location>
        <begin position="1157"/>
        <end position="1181"/>
    </location>
</feature>
<evidence type="ECO:0000256" key="1">
    <source>
        <dbReference type="SAM" id="MobiDB-lite"/>
    </source>
</evidence>
<feature type="region of interest" description="Disordered" evidence="1">
    <location>
        <begin position="1"/>
        <end position="23"/>
    </location>
</feature>
<feature type="compositionally biased region" description="Low complexity" evidence="1">
    <location>
        <begin position="1211"/>
        <end position="1226"/>
    </location>
</feature>
<dbReference type="Proteomes" id="UP000092666">
    <property type="component" value="Unassembled WGS sequence"/>
</dbReference>
<proteinExistence type="predicted"/>
<feature type="compositionally biased region" description="Polar residues" evidence="1">
    <location>
        <begin position="1140"/>
        <end position="1156"/>
    </location>
</feature>
<feature type="compositionally biased region" description="Low complexity" evidence="1">
    <location>
        <begin position="1129"/>
        <end position="1139"/>
    </location>
</feature>
<dbReference type="InterPro" id="IPR018465">
    <property type="entry name" value="Scm3/HJURP"/>
</dbReference>
<feature type="compositionally biased region" description="Pro residues" evidence="1">
    <location>
        <begin position="858"/>
        <end position="871"/>
    </location>
</feature>
<feature type="compositionally biased region" description="Polar residues" evidence="1">
    <location>
        <begin position="1182"/>
        <end position="1193"/>
    </location>
</feature>
<dbReference type="Pfam" id="PF10384">
    <property type="entry name" value="Scm3"/>
    <property type="match status" value="1"/>
</dbReference>
<protein>
    <submittedName>
        <fullName evidence="2">Uncharacterized protein</fullName>
    </submittedName>
</protein>
<feature type="compositionally biased region" description="Basic and acidic residues" evidence="1">
    <location>
        <begin position="252"/>
        <end position="261"/>
    </location>
</feature>
<feature type="compositionally biased region" description="Polar residues" evidence="1">
    <location>
        <begin position="320"/>
        <end position="330"/>
    </location>
</feature>
<reference evidence="3" key="2">
    <citation type="submission" date="2013-12" db="EMBL/GenBank/DDBJ databases">
        <title>Evolution of pathogenesis and genome organization in the Tremellales.</title>
        <authorList>
            <person name="Cuomo C."/>
            <person name="Litvintseva A."/>
            <person name="Heitman J."/>
            <person name="Chen Y."/>
            <person name="Sun S."/>
            <person name="Springer D."/>
            <person name="Dromer F."/>
            <person name="Young S."/>
            <person name="Zeng Q."/>
            <person name="Chapman S."/>
            <person name="Gujja S."/>
            <person name="Saif S."/>
            <person name="Birren B."/>
        </authorList>
    </citation>
    <scope>NUCLEOTIDE SEQUENCE [LARGE SCALE GENOMIC DNA]</scope>
    <source>
        <strain evidence="3">BCC8398</strain>
    </source>
</reference>
<feature type="compositionally biased region" description="Low complexity" evidence="1">
    <location>
        <begin position="350"/>
        <end position="367"/>
    </location>
</feature>
<feature type="region of interest" description="Disordered" evidence="1">
    <location>
        <begin position="779"/>
        <end position="1048"/>
    </location>
</feature>
<feature type="compositionally biased region" description="Polar residues" evidence="1">
    <location>
        <begin position="1287"/>
        <end position="1299"/>
    </location>
</feature>
<dbReference type="EMBL" id="KI669498">
    <property type="protein sequence ID" value="OCF35695.1"/>
    <property type="molecule type" value="Genomic_DNA"/>
</dbReference>
<dbReference type="GO" id="GO:0005634">
    <property type="term" value="C:nucleus"/>
    <property type="evidence" value="ECO:0007669"/>
    <property type="project" value="InterPro"/>
</dbReference>
<feature type="region of interest" description="Disordered" evidence="1">
    <location>
        <begin position="152"/>
        <end position="207"/>
    </location>
</feature>
<dbReference type="GO" id="GO:0042393">
    <property type="term" value="F:histone binding"/>
    <property type="evidence" value="ECO:0007669"/>
    <property type="project" value="InterPro"/>
</dbReference>
<feature type="compositionally biased region" description="Low complexity" evidence="1">
    <location>
        <begin position="705"/>
        <end position="715"/>
    </location>
</feature>
<feature type="compositionally biased region" description="Low complexity" evidence="1">
    <location>
        <begin position="890"/>
        <end position="909"/>
    </location>
</feature>
<evidence type="ECO:0000313" key="3">
    <source>
        <dbReference type="Proteomes" id="UP000092666"/>
    </source>
</evidence>
<reference evidence="2 3" key="1">
    <citation type="submission" date="2013-07" db="EMBL/GenBank/DDBJ databases">
        <title>The Genome Sequence of Cryptococcus heveanensis BCC8398.</title>
        <authorList>
            <consortium name="The Broad Institute Genome Sequencing Platform"/>
            <person name="Cuomo C."/>
            <person name="Litvintseva A."/>
            <person name="Chen Y."/>
            <person name="Heitman J."/>
            <person name="Sun S."/>
            <person name="Springer D."/>
            <person name="Dromer F."/>
            <person name="Young S.K."/>
            <person name="Zeng Q."/>
            <person name="Gargeya S."/>
            <person name="Fitzgerald M."/>
            <person name="Abouelleil A."/>
            <person name="Alvarado L."/>
            <person name="Berlin A.M."/>
            <person name="Chapman S.B."/>
            <person name="Dewar J."/>
            <person name="Goldberg J."/>
            <person name="Griggs A."/>
            <person name="Gujja S."/>
            <person name="Hansen M."/>
            <person name="Howarth C."/>
            <person name="Imamovic A."/>
            <person name="Larimer J."/>
            <person name="McCowan C."/>
            <person name="Murphy C."/>
            <person name="Pearson M."/>
            <person name="Priest M."/>
            <person name="Roberts A."/>
            <person name="Saif S."/>
            <person name="Shea T."/>
            <person name="Sykes S."/>
            <person name="Wortman J."/>
            <person name="Nusbaum C."/>
            <person name="Birren B."/>
        </authorList>
    </citation>
    <scope>NUCLEOTIDE SEQUENCE [LARGE SCALE GENOMIC DNA]</scope>
    <source>
        <strain evidence="2 3">BCC8398</strain>
    </source>
</reference>
<keyword evidence="3" id="KW-1185">Reference proteome</keyword>
<name>A0A1B9GXL4_9TREE</name>
<feature type="compositionally biased region" description="Polar residues" evidence="1">
    <location>
        <begin position="919"/>
        <end position="931"/>
    </location>
</feature>
<dbReference type="InterPro" id="IPR009072">
    <property type="entry name" value="Histone-fold"/>
</dbReference>
<feature type="region of interest" description="Disordered" evidence="1">
    <location>
        <begin position="390"/>
        <end position="447"/>
    </location>
</feature>
<dbReference type="Gene3D" id="1.10.20.10">
    <property type="entry name" value="Histone, subunit A"/>
    <property type="match status" value="1"/>
</dbReference>
<accession>A0A1B9GXL4</accession>
<feature type="compositionally biased region" description="Polar residues" evidence="1">
    <location>
        <begin position="694"/>
        <end position="704"/>
    </location>
</feature>
<feature type="region of interest" description="Disordered" evidence="1">
    <location>
        <begin position="226"/>
        <end position="378"/>
    </location>
</feature>
<feature type="region of interest" description="Disordered" evidence="1">
    <location>
        <begin position="1280"/>
        <end position="1310"/>
    </location>
</feature>
<sequence length="1368" mass="148470">MDRFSVPPAPVAGPSRSRTPFRPPIIQFDYNHHRHRAQTPTTSTIGYGGGGCAAYGHAYGSAPSSSRSSTPVLYPNGARFRSVSVVNADQQGDADFRRKRVESVARLRTAWDLINEKYGSVALEDDDEIDLRTGEIVRDRGKLRDYVKRGFGEVSDSDEGDDVASSVAGGTEIDPDDDELGGWADQSGLDPQGPEHPLLQQEIKPWDTAEDLQDLKEFYRLEAERAKAAGELPEDGDDAGCSDSRSPSPARTELDGSDRRSLPRWMGTEILPARLEDLFLSDGDEKRELSSEDELDLTRHDSDDEATRKTPAPPDMNDSKVVQSESNNFSRKLALEVVIPTRSRHITVHPESPSPSLLRPQSPEQSPAPRRPMRRYLTYNNIVQSKVSPTLADLFNSPPPAPSSSTIVKPERERDRTTSPLRAWSPNRGDTDNAGSPSVASVSTRSLPRRLSRPVIPVPSTPAGPIISPALLKDKGRMPDEKSIELEAIIVHASVSPKQIVSPYCKNLWKSRSGNLNFCKSCRASGGERAIKAVICKGRRGPCPFSDHGSAVDDSIGVSVDNPGSDHDDSKLSAILRAQSPKSEQPRARIRTCRLCREAGGERAKNASTCRGRVSFRGCKYERVDTVSSVSDGEQHIIHPQASTPAPHASAPKAQVPTADSDDDHTPLRRPYFQHSRKDKVISRPITGDDLFTPSPNKARTTQVSSSRSSRGASPLPRPTELDPEIYVDGIAFAHNGRPRRCPYCRRSSDIRAARSWWCKGRTWSKPCTFLDAEDENTCETHTTSSDRPTRRAAKLQKSASGPQNRHEKEQKAIGICTSPAKDSSRKRRIKTAPAPVKTFEIPNSATESKTVTSSLMPTPPPSSSVEPPSPSRNDTSYNIVRLPHERTRSSSTLSFSMPPSSPPISSSPLIVTEDRLQSLPTPSPSVSADSSLHRCASSPAQVLPMASLPRKNTTTIAATRPTPPSSTDGHRSSSIASDQVPLTLPRKSALRRPSDSSAPSSTGSVKRARFSLQPHSPLREASSDPYDHYYSNPAAEQDVDSDDELSLCGVKGGELDFSPYPTSSPLKYPKCAASSSSPLRNEWSVRAADIGVKLGPERTGRISSHMLEALAPALPTFRPTLGSSIHTSASTPFSSLSSRKSALATQSPESLNTFRPVSASASHSVSSPSGTGSMASATSSQGRGTNSVANSGTGSGLALMLPPSLPIRRLSTPMPAAASSPTALPQETGKEGNALQRLRNRSVSISGVSYKPATPRHNKVNAQDRDKTYFASARRYITPSRDRDSTYTPSRQVSTTPSRKIKTRRKQMSETKTLEEIEKELAEIARRATDEDGLEWGLDDDCEDEDGGRMWRRGSVVSRVGVVGSAV</sequence>
<evidence type="ECO:0000313" key="2">
    <source>
        <dbReference type="EMBL" id="OCF35695.1"/>
    </source>
</evidence>
<feature type="region of interest" description="Disordered" evidence="1">
    <location>
        <begin position="640"/>
        <end position="723"/>
    </location>
</feature>
<dbReference type="GO" id="GO:0046982">
    <property type="term" value="F:protein heterodimerization activity"/>
    <property type="evidence" value="ECO:0007669"/>
    <property type="project" value="InterPro"/>
</dbReference>
<feature type="compositionally biased region" description="Basic and acidic residues" evidence="1">
    <location>
        <begin position="283"/>
        <end position="308"/>
    </location>
</feature>
<organism evidence="2 3">
    <name type="scientific">Kwoniella heveanensis BCC8398</name>
    <dbReference type="NCBI Taxonomy" id="1296120"/>
    <lineage>
        <taxon>Eukaryota</taxon>
        <taxon>Fungi</taxon>
        <taxon>Dikarya</taxon>
        <taxon>Basidiomycota</taxon>
        <taxon>Agaricomycotina</taxon>
        <taxon>Tremellomycetes</taxon>
        <taxon>Tremellales</taxon>
        <taxon>Cryptococcaceae</taxon>
        <taxon>Kwoniella</taxon>
    </lineage>
</organism>
<dbReference type="STRING" id="1296120.A0A1B9GXL4"/>
<feature type="region of interest" description="Disordered" evidence="1">
    <location>
        <begin position="1129"/>
        <end position="1240"/>
    </location>
</feature>
<dbReference type="OrthoDB" id="2420608at2759"/>